<gene>
    <name evidence="1" type="ORF">JYA62_23665</name>
</gene>
<sequence>MSWIMDIFRNFFGKQNTTKRDYPMLKMVNPDRVVMDMKAFRKSKAAQEQAKAAREGYLKDTKVQA</sequence>
<dbReference type="Proteomes" id="UP000779070">
    <property type="component" value="Unassembled WGS sequence"/>
</dbReference>
<name>A0ABS3A9J2_9VIBR</name>
<reference evidence="1 2" key="1">
    <citation type="submission" date="2021-02" db="EMBL/GenBank/DDBJ databases">
        <title>Draft Genome Sequences of 5 Vibrio neptunius Strains Isolated From of Bivalve Hatcheries.</title>
        <authorList>
            <person name="Galvis F."/>
            <person name="Barja J.L."/>
            <person name="Lemos M.L."/>
            <person name="Balado M."/>
        </authorList>
    </citation>
    <scope>NUCLEOTIDE SEQUENCE [LARGE SCALE GENOMIC DNA]</scope>
    <source>
        <strain evidence="1 2">PP-145.98</strain>
    </source>
</reference>
<dbReference type="EMBL" id="JAFHLB010000061">
    <property type="protein sequence ID" value="MBN3580614.1"/>
    <property type="molecule type" value="Genomic_DNA"/>
</dbReference>
<organism evidence="1 2">
    <name type="scientific">Vibrio neptunius</name>
    <dbReference type="NCBI Taxonomy" id="170651"/>
    <lineage>
        <taxon>Bacteria</taxon>
        <taxon>Pseudomonadati</taxon>
        <taxon>Pseudomonadota</taxon>
        <taxon>Gammaproteobacteria</taxon>
        <taxon>Vibrionales</taxon>
        <taxon>Vibrionaceae</taxon>
        <taxon>Vibrio</taxon>
    </lineage>
</organism>
<evidence type="ECO:0000313" key="2">
    <source>
        <dbReference type="Proteomes" id="UP000779070"/>
    </source>
</evidence>
<protein>
    <submittedName>
        <fullName evidence="1">Uncharacterized protein</fullName>
    </submittedName>
</protein>
<evidence type="ECO:0000313" key="1">
    <source>
        <dbReference type="EMBL" id="MBN3580614.1"/>
    </source>
</evidence>
<keyword evidence="2" id="KW-1185">Reference proteome</keyword>
<accession>A0ABS3A9J2</accession>
<comment type="caution">
    <text evidence="1">The sequence shown here is derived from an EMBL/GenBank/DDBJ whole genome shotgun (WGS) entry which is preliminary data.</text>
</comment>
<dbReference type="RefSeq" id="WP_206372249.1">
    <property type="nucleotide sequence ID" value="NZ_CAWPTM010000095.1"/>
</dbReference>
<proteinExistence type="predicted"/>